<reference evidence="12" key="3">
    <citation type="submission" date="2020-05" db="UniProtKB">
        <authorList>
            <consortium name="EnsemblMetazoa"/>
        </authorList>
    </citation>
    <scope>IDENTIFICATION</scope>
    <source>
        <strain evidence="12">USDA</strain>
    </source>
</reference>
<dbReference type="InParanoid" id="E0VI66"/>
<proteinExistence type="predicted"/>
<feature type="domain" description="SEP" evidence="10">
    <location>
        <begin position="159"/>
        <end position="223"/>
    </location>
</feature>
<evidence type="ECO:0000313" key="13">
    <source>
        <dbReference type="Proteomes" id="UP000009046"/>
    </source>
</evidence>
<comment type="subunit">
    <text evidence="6">Interacts with GNA12, GNA13, RND1, RND2 and RND3.</text>
</comment>
<dbReference type="InterPro" id="IPR012989">
    <property type="entry name" value="SEP_domain"/>
</dbReference>
<evidence type="ECO:0000256" key="4">
    <source>
        <dbReference type="ARBA" id="ARBA00023212"/>
    </source>
</evidence>
<dbReference type="Gene3D" id="3.30.420.210">
    <property type="entry name" value="SEP domain"/>
    <property type="match status" value="1"/>
</dbReference>
<evidence type="ECO:0000256" key="7">
    <source>
        <dbReference type="ARBA" id="ARBA00073759"/>
    </source>
</evidence>
<dbReference type="InterPro" id="IPR036241">
    <property type="entry name" value="NSFL1C_SEP_dom_sf"/>
</dbReference>
<protein>
    <recommendedName>
        <fullName evidence="7">UBX domain-containing protein 11</fullName>
    </recommendedName>
    <alternativeName>
        <fullName evidence="9">Socius</fullName>
    </alternativeName>
    <alternativeName>
        <fullName evidence="8">UBX domain-containing protein 5</fullName>
    </alternativeName>
</protein>
<keyword evidence="4" id="KW-0206">Cytoskeleton</keyword>
<evidence type="ECO:0000256" key="2">
    <source>
        <dbReference type="ARBA" id="ARBA00022490"/>
    </source>
</evidence>
<dbReference type="Pfam" id="PF08059">
    <property type="entry name" value="SEP"/>
    <property type="match status" value="1"/>
</dbReference>
<evidence type="ECO:0000259" key="10">
    <source>
        <dbReference type="PROSITE" id="PS51399"/>
    </source>
</evidence>
<evidence type="ECO:0000256" key="1">
    <source>
        <dbReference type="ARBA" id="ARBA00004245"/>
    </source>
</evidence>
<evidence type="ECO:0000256" key="6">
    <source>
        <dbReference type="ARBA" id="ARBA00062345"/>
    </source>
</evidence>
<keyword evidence="3" id="KW-0175">Coiled coil</keyword>
<reference evidence="11" key="1">
    <citation type="submission" date="2007-04" db="EMBL/GenBank/DDBJ databases">
        <title>Annotation of Pediculus humanus corporis strain USDA.</title>
        <authorList>
            <person name="Kirkness E."/>
            <person name="Hannick L."/>
            <person name="Hass B."/>
            <person name="Bruggner R."/>
            <person name="Lawson D."/>
            <person name="Bidwell S."/>
            <person name="Joardar V."/>
            <person name="Caler E."/>
            <person name="Walenz B."/>
            <person name="Inman J."/>
            <person name="Schobel S."/>
            <person name="Galinsky K."/>
            <person name="Amedeo P."/>
            <person name="Strausberg R."/>
        </authorList>
    </citation>
    <scope>NUCLEOTIDE SEQUENCE</scope>
    <source>
        <strain evidence="11">USDA</strain>
    </source>
</reference>
<dbReference type="EMBL" id="AAZO01002553">
    <property type="status" value="NOT_ANNOTATED_CDS"/>
    <property type="molecule type" value="Genomic_DNA"/>
</dbReference>
<evidence type="ECO:0000256" key="8">
    <source>
        <dbReference type="ARBA" id="ARBA00075811"/>
    </source>
</evidence>
<dbReference type="STRING" id="121224.E0VI66"/>
<dbReference type="KEGG" id="phu:Phum_PHUM221260"/>
<keyword evidence="2" id="KW-0963">Cytoplasm</keyword>
<evidence type="ECO:0000256" key="3">
    <source>
        <dbReference type="ARBA" id="ARBA00023054"/>
    </source>
</evidence>
<dbReference type="AlphaFoldDB" id="E0VI66"/>
<dbReference type="FunFam" id="3.30.420.210:FF:000003">
    <property type="entry name" value="UBX domain protein 11"/>
    <property type="match status" value="1"/>
</dbReference>
<dbReference type="SUPFAM" id="SSF102848">
    <property type="entry name" value="NSFL1 (p97 ATPase) cofactor p47, SEP domain"/>
    <property type="match status" value="1"/>
</dbReference>
<evidence type="ECO:0000256" key="5">
    <source>
        <dbReference type="ARBA" id="ARBA00059434"/>
    </source>
</evidence>
<dbReference type="GeneID" id="8237770"/>
<dbReference type="VEuPathDB" id="VectorBase:PHUM221260"/>
<comment type="function">
    <text evidence="5">May be involved in the reorganization of actin cytoskeleton mediated by RND1, RND2 and RND3. Promotes RHOA activation mediated by GNA12 and GNA13.</text>
</comment>
<dbReference type="EMBL" id="DS235184">
    <property type="protein sequence ID" value="EEB13072.1"/>
    <property type="molecule type" value="Genomic_DNA"/>
</dbReference>
<dbReference type="RefSeq" id="XP_002425810.1">
    <property type="nucleotide sequence ID" value="XM_002425765.1"/>
</dbReference>
<organism>
    <name type="scientific">Pediculus humanus subsp. corporis</name>
    <name type="common">Body louse</name>
    <dbReference type="NCBI Taxonomy" id="121224"/>
    <lineage>
        <taxon>Eukaryota</taxon>
        <taxon>Metazoa</taxon>
        <taxon>Ecdysozoa</taxon>
        <taxon>Arthropoda</taxon>
        <taxon>Hexapoda</taxon>
        <taxon>Insecta</taxon>
        <taxon>Pterygota</taxon>
        <taxon>Neoptera</taxon>
        <taxon>Paraneoptera</taxon>
        <taxon>Psocodea</taxon>
        <taxon>Troctomorpha</taxon>
        <taxon>Phthiraptera</taxon>
        <taxon>Anoplura</taxon>
        <taxon>Pediculidae</taxon>
        <taxon>Pediculus</taxon>
    </lineage>
</organism>
<reference evidence="11" key="2">
    <citation type="submission" date="2007-04" db="EMBL/GenBank/DDBJ databases">
        <title>The genome of the human body louse.</title>
        <authorList>
            <consortium name="The Human Body Louse Genome Consortium"/>
            <person name="Kirkness E."/>
            <person name="Walenz B."/>
            <person name="Hass B."/>
            <person name="Bruggner R."/>
            <person name="Strausberg R."/>
        </authorList>
    </citation>
    <scope>NUCLEOTIDE SEQUENCE</scope>
    <source>
        <strain evidence="11">USDA</strain>
    </source>
</reference>
<dbReference type="GO" id="GO:0043161">
    <property type="term" value="P:proteasome-mediated ubiquitin-dependent protein catabolic process"/>
    <property type="evidence" value="ECO:0007669"/>
    <property type="project" value="TreeGrafter"/>
</dbReference>
<dbReference type="PANTHER" id="PTHR23333:SF4">
    <property type="entry name" value="UBX DOMAIN-CONTAINING PROTEIN 11"/>
    <property type="match status" value="1"/>
</dbReference>
<dbReference type="GO" id="GO:0005856">
    <property type="term" value="C:cytoskeleton"/>
    <property type="evidence" value="ECO:0007669"/>
    <property type="project" value="UniProtKB-SubCell"/>
</dbReference>
<dbReference type="eggNOG" id="KOG2086">
    <property type="taxonomic scope" value="Eukaryota"/>
</dbReference>
<comment type="subcellular location">
    <subcellularLocation>
        <location evidence="1">Cytoplasm</location>
        <location evidence="1">Cytoskeleton</location>
    </subcellularLocation>
</comment>
<dbReference type="PANTHER" id="PTHR23333">
    <property type="entry name" value="UBX DOMAIN CONTAINING PROTEIN"/>
    <property type="match status" value="1"/>
</dbReference>
<evidence type="ECO:0000313" key="11">
    <source>
        <dbReference type="EMBL" id="EEB13072.1"/>
    </source>
</evidence>
<dbReference type="Proteomes" id="UP000009046">
    <property type="component" value="Unassembled WGS sequence"/>
</dbReference>
<evidence type="ECO:0000313" key="12">
    <source>
        <dbReference type="EnsemblMetazoa" id="PHUM221260-PA"/>
    </source>
</evidence>
<accession>E0VI66</accession>
<gene>
    <name evidence="12" type="primary">8237770</name>
    <name evidence="11" type="ORF">Phum_PHUM221260</name>
</gene>
<dbReference type="GO" id="GO:0043130">
    <property type="term" value="F:ubiquitin binding"/>
    <property type="evidence" value="ECO:0007669"/>
    <property type="project" value="TreeGrafter"/>
</dbReference>
<dbReference type="OrthoDB" id="25887at2759"/>
<evidence type="ECO:0000256" key="9">
    <source>
        <dbReference type="ARBA" id="ARBA00081109"/>
    </source>
</evidence>
<sequence>MSDGGDAFDELFSNRGRIDQDLISLITNQMFLAERELQITRNHLIDTINKLNERDLEIIQLHEKKNEKINNVENSDESSKNKTSDDYQKLITASEKLKKQVKDMEDFLNDYGLFWVGDSKDTTRKPDFDKIIKNIQRLNTVASQSKIIQTTTGAKFESPREIKIGFYSNGILLRGNDFREYSKISTNIFLQDLEDGYFPSELQNEFPEGVPFEIDDRRNENYEKSEIKFFKGNGRRLGSNFENKPASIVLLDSLNESKSHHCTPRSKSTTFNNVNRDWMDSNDVRFKIHDGKLLILKIRYGLSKMDSLMIKMYDTDKLIKLHENIEKKLSDKFINDHVLETKINQMNFELHVYGKMPFRLLDNLYKSLKECGIVENCVINMTEI</sequence>
<dbReference type="CTD" id="8237770"/>
<dbReference type="PROSITE" id="PS51399">
    <property type="entry name" value="SEP"/>
    <property type="match status" value="1"/>
</dbReference>
<name>E0VI66_PEDHC</name>
<keyword evidence="13" id="KW-1185">Reference proteome</keyword>
<dbReference type="HOGENOM" id="CLU_720250_0_0_1"/>
<dbReference type="EnsemblMetazoa" id="PHUM221260-RA">
    <property type="protein sequence ID" value="PHUM221260-PA"/>
    <property type="gene ID" value="PHUM221260"/>
</dbReference>
<dbReference type="SMART" id="SM00553">
    <property type="entry name" value="SEP"/>
    <property type="match status" value="1"/>
</dbReference>